<sequence length="338" mass="35293">MSSEPADARVTVPPPGRLPRLRRWARRTAIALAAMLALVTCASFGYNALTAHRATPPPGQSYVRAADVRTRYRVWGTTGGPVVLVHGAFESADTWSRLAPVIARDHRVYALDLTGAGYSARRGPYTAGHLATQLLGFLDAMGLGAHGQRPLLVAHSSGAAVAAEATLRAPGRIGGLLMLDGDALNTGAGSRTPIGDVLINPYRTSLLRLGLRSDWLIRTFYNAQCGPSCPPLDHAGTQVWRRPYQVAGGESGLWGSLAAGNPGLPAARVARLRESGVPTSVVFGADDGIFGKDAPAQTAVRIGAPPATLIPGGRHLTMISDPTTVATAIEALAARAGR</sequence>
<keyword evidence="4" id="KW-1185">Reference proteome</keyword>
<dbReference type="InterPro" id="IPR029058">
    <property type="entry name" value="AB_hydrolase_fold"/>
</dbReference>
<dbReference type="OrthoDB" id="495620at2"/>
<comment type="caution">
    <text evidence="3">The sequence shown here is derived from an EMBL/GenBank/DDBJ whole genome shotgun (WGS) entry which is preliminary data.</text>
</comment>
<proteinExistence type="predicted"/>
<dbReference type="AlphaFoldDB" id="A0A543CV30"/>
<protein>
    <submittedName>
        <fullName evidence="3">Pimeloyl-ACP methyl ester carboxylesterase</fullName>
    </submittedName>
</protein>
<accession>A0A543CV30</accession>
<dbReference type="Pfam" id="PF12697">
    <property type="entry name" value="Abhydrolase_6"/>
    <property type="match status" value="1"/>
</dbReference>
<dbReference type="EMBL" id="VFOZ01000001">
    <property type="protein sequence ID" value="TQM00966.1"/>
    <property type="molecule type" value="Genomic_DNA"/>
</dbReference>
<evidence type="ECO:0000313" key="4">
    <source>
        <dbReference type="Proteomes" id="UP000316096"/>
    </source>
</evidence>
<dbReference type="Proteomes" id="UP000316096">
    <property type="component" value="Unassembled WGS sequence"/>
</dbReference>
<feature type="transmembrane region" description="Helical" evidence="1">
    <location>
        <begin position="29"/>
        <end position="49"/>
    </location>
</feature>
<feature type="domain" description="AB hydrolase-1" evidence="2">
    <location>
        <begin position="82"/>
        <end position="327"/>
    </location>
</feature>
<keyword evidence="1" id="KW-0472">Membrane</keyword>
<dbReference type="PRINTS" id="PR00111">
    <property type="entry name" value="ABHYDROLASE"/>
</dbReference>
<evidence type="ECO:0000259" key="2">
    <source>
        <dbReference type="Pfam" id="PF12697"/>
    </source>
</evidence>
<dbReference type="SUPFAM" id="SSF53474">
    <property type="entry name" value="alpha/beta-Hydrolases"/>
    <property type="match status" value="1"/>
</dbReference>
<reference evidence="3 4" key="1">
    <citation type="submission" date="2019-06" db="EMBL/GenBank/DDBJ databases">
        <title>Sequencing the genomes of 1000 actinobacteria strains.</title>
        <authorList>
            <person name="Klenk H.-P."/>
        </authorList>
    </citation>
    <scope>NUCLEOTIDE SEQUENCE [LARGE SCALE GENOMIC DNA]</scope>
    <source>
        <strain evidence="3 4">DSM 102200</strain>
    </source>
</reference>
<evidence type="ECO:0000256" key="1">
    <source>
        <dbReference type="SAM" id="Phobius"/>
    </source>
</evidence>
<organism evidence="3 4">
    <name type="scientific">Actinoallomurus bryophytorum</name>
    <dbReference type="NCBI Taxonomy" id="1490222"/>
    <lineage>
        <taxon>Bacteria</taxon>
        <taxon>Bacillati</taxon>
        <taxon>Actinomycetota</taxon>
        <taxon>Actinomycetes</taxon>
        <taxon>Streptosporangiales</taxon>
        <taxon>Thermomonosporaceae</taxon>
        <taxon>Actinoallomurus</taxon>
    </lineage>
</organism>
<evidence type="ECO:0000313" key="3">
    <source>
        <dbReference type="EMBL" id="TQM00966.1"/>
    </source>
</evidence>
<gene>
    <name evidence="3" type="ORF">FB559_6708</name>
</gene>
<dbReference type="RefSeq" id="WP_141960858.1">
    <property type="nucleotide sequence ID" value="NZ_VFOZ01000001.1"/>
</dbReference>
<dbReference type="Gene3D" id="3.40.50.1820">
    <property type="entry name" value="alpha/beta hydrolase"/>
    <property type="match status" value="1"/>
</dbReference>
<dbReference type="PANTHER" id="PTHR43689">
    <property type="entry name" value="HYDROLASE"/>
    <property type="match status" value="1"/>
</dbReference>
<keyword evidence="1" id="KW-0812">Transmembrane</keyword>
<keyword evidence="1" id="KW-1133">Transmembrane helix</keyword>
<dbReference type="PANTHER" id="PTHR43689:SF8">
    <property type="entry name" value="ALPHA_BETA-HYDROLASES SUPERFAMILY PROTEIN"/>
    <property type="match status" value="1"/>
</dbReference>
<dbReference type="InterPro" id="IPR000073">
    <property type="entry name" value="AB_hydrolase_1"/>
</dbReference>
<dbReference type="GO" id="GO:0003824">
    <property type="term" value="F:catalytic activity"/>
    <property type="evidence" value="ECO:0007669"/>
    <property type="project" value="UniProtKB-ARBA"/>
</dbReference>
<name>A0A543CV30_9ACTN</name>